<proteinExistence type="predicted"/>
<comment type="caution">
    <text evidence="1">The sequence shown here is derived from an EMBL/GenBank/DDBJ whole genome shotgun (WGS) entry which is preliminary data.</text>
</comment>
<gene>
    <name evidence="1" type="ORF">E3N88_43652</name>
</gene>
<sequence>MLWPWSARVGDGDRRAGNWDLKIESLGNRIIKESKGQHSVQAEGRLAGCWVLAMVVESGKGKGEVPTMPNVDILVDVRSKSVAEGDQNRGPCLRVCSKSPFPCLDREKNKLLGLKIGFEVVVVWELVGLRKASAVEDQGLSRLSPWQADRDRYSEITALIP</sequence>
<dbReference type="Proteomes" id="UP000326396">
    <property type="component" value="Unassembled WGS sequence"/>
</dbReference>
<evidence type="ECO:0000313" key="2">
    <source>
        <dbReference type="Proteomes" id="UP000326396"/>
    </source>
</evidence>
<name>A0A5N6LEC3_9ASTR</name>
<accession>A0A5N6LEC3</accession>
<dbReference type="EMBL" id="SZYD01001352">
    <property type="protein sequence ID" value="KAD0832390.1"/>
    <property type="molecule type" value="Genomic_DNA"/>
</dbReference>
<evidence type="ECO:0000313" key="1">
    <source>
        <dbReference type="EMBL" id="KAD0832390.1"/>
    </source>
</evidence>
<dbReference type="AlphaFoldDB" id="A0A5N6LEC3"/>
<organism evidence="1 2">
    <name type="scientific">Mikania micrantha</name>
    <name type="common">bitter vine</name>
    <dbReference type="NCBI Taxonomy" id="192012"/>
    <lineage>
        <taxon>Eukaryota</taxon>
        <taxon>Viridiplantae</taxon>
        <taxon>Streptophyta</taxon>
        <taxon>Embryophyta</taxon>
        <taxon>Tracheophyta</taxon>
        <taxon>Spermatophyta</taxon>
        <taxon>Magnoliopsida</taxon>
        <taxon>eudicotyledons</taxon>
        <taxon>Gunneridae</taxon>
        <taxon>Pentapetalae</taxon>
        <taxon>asterids</taxon>
        <taxon>campanulids</taxon>
        <taxon>Asterales</taxon>
        <taxon>Asteraceae</taxon>
        <taxon>Asteroideae</taxon>
        <taxon>Heliantheae alliance</taxon>
        <taxon>Eupatorieae</taxon>
        <taxon>Mikania</taxon>
    </lineage>
</organism>
<reference evidence="1 2" key="1">
    <citation type="submission" date="2019-05" db="EMBL/GenBank/DDBJ databases">
        <title>Mikania micrantha, genome provides insights into the molecular mechanism of rapid growth.</title>
        <authorList>
            <person name="Liu B."/>
        </authorList>
    </citation>
    <scope>NUCLEOTIDE SEQUENCE [LARGE SCALE GENOMIC DNA]</scope>
    <source>
        <strain evidence="1">NLD-2019</strain>
        <tissue evidence="1">Leaf</tissue>
    </source>
</reference>
<protein>
    <submittedName>
        <fullName evidence="1">Uncharacterized protein</fullName>
    </submittedName>
</protein>
<keyword evidence="2" id="KW-1185">Reference proteome</keyword>